<dbReference type="EMBL" id="JAHHHV010000026">
    <property type="protein sequence ID" value="MBW4464969.1"/>
    <property type="molecule type" value="Genomic_DNA"/>
</dbReference>
<keyword evidence="2" id="KW-0812">Transmembrane</keyword>
<protein>
    <submittedName>
        <fullName evidence="4">WGxxGxxG-CTERM domain-containing protein</fullName>
    </submittedName>
</protein>
<dbReference type="Proteomes" id="UP000707356">
    <property type="component" value="Unassembled WGS sequence"/>
</dbReference>
<keyword evidence="2" id="KW-1133">Transmembrane helix</keyword>
<dbReference type="NCBIfam" id="NF041742">
    <property type="entry name" value="WGxxGxxG_fam"/>
    <property type="match status" value="1"/>
</dbReference>
<dbReference type="NCBIfam" id="NF038039">
    <property type="entry name" value="WGxxGxxG-CTERM"/>
    <property type="match status" value="1"/>
</dbReference>
<feature type="transmembrane region" description="Helical" evidence="2">
    <location>
        <begin position="58"/>
        <end position="75"/>
    </location>
</feature>
<sequence>MKLSKLAISLCNVALGVSVLTSVPALAQTSPSSPGVPDTTIPDSVTPDTTIDDEDDDFNWGWLGLVGLLGLAGLTRKPETRTEYRDPRTTSVDPSNRPDYRP</sequence>
<evidence type="ECO:0000256" key="1">
    <source>
        <dbReference type="SAM" id="MobiDB-lite"/>
    </source>
</evidence>
<feature type="region of interest" description="Disordered" evidence="1">
    <location>
        <begin position="76"/>
        <end position="102"/>
    </location>
</feature>
<organism evidence="4 5">
    <name type="scientific">Pegethrix bostrychoides GSE-TBD4-15B</name>
    <dbReference type="NCBI Taxonomy" id="2839662"/>
    <lineage>
        <taxon>Bacteria</taxon>
        <taxon>Bacillati</taxon>
        <taxon>Cyanobacteriota</taxon>
        <taxon>Cyanophyceae</taxon>
        <taxon>Oculatellales</taxon>
        <taxon>Oculatellaceae</taxon>
        <taxon>Pegethrix</taxon>
    </lineage>
</organism>
<evidence type="ECO:0000256" key="2">
    <source>
        <dbReference type="SAM" id="Phobius"/>
    </source>
</evidence>
<evidence type="ECO:0000256" key="3">
    <source>
        <dbReference type="SAM" id="SignalP"/>
    </source>
</evidence>
<name>A0A951U3R8_9CYAN</name>
<feature type="chain" id="PRO_5037591392" evidence="3">
    <location>
        <begin position="28"/>
        <end position="102"/>
    </location>
</feature>
<keyword evidence="3" id="KW-0732">Signal</keyword>
<proteinExistence type="predicted"/>
<feature type="compositionally biased region" description="Basic and acidic residues" evidence="1">
    <location>
        <begin position="76"/>
        <end position="88"/>
    </location>
</feature>
<reference evidence="4" key="1">
    <citation type="submission" date="2021-05" db="EMBL/GenBank/DDBJ databases">
        <authorList>
            <person name="Pietrasiak N."/>
            <person name="Ward R."/>
            <person name="Stajich J.E."/>
            <person name="Kurbessoian T."/>
        </authorList>
    </citation>
    <scope>NUCLEOTIDE SEQUENCE</scope>
    <source>
        <strain evidence="4">GSE-TBD4-15B</strain>
    </source>
</reference>
<dbReference type="AlphaFoldDB" id="A0A951U3R8"/>
<feature type="region of interest" description="Disordered" evidence="1">
    <location>
        <begin position="27"/>
        <end position="53"/>
    </location>
</feature>
<accession>A0A951U3R8</accession>
<gene>
    <name evidence="4" type="ORF">KME07_05955</name>
</gene>
<reference evidence="4" key="2">
    <citation type="journal article" date="2022" name="Microbiol. Resour. Announc.">
        <title>Metagenome Sequencing to Explore Phylogenomics of Terrestrial Cyanobacteria.</title>
        <authorList>
            <person name="Ward R.D."/>
            <person name="Stajich J.E."/>
            <person name="Johansen J.R."/>
            <person name="Huntemann M."/>
            <person name="Clum A."/>
            <person name="Foster B."/>
            <person name="Foster B."/>
            <person name="Roux S."/>
            <person name="Palaniappan K."/>
            <person name="Varghese N."/>
            <person name="Mukherjee S."/>
            <person name="Reddy T.B.K."/>
            <person name="Daum C."/>
            <person name="Copeland A."/>
            <person name="Chen I.A."/>
            <person name="Ivanova N.N."/>
            <person name="Kyrpides N.C."/>
            <person name="Shapiro N."/>
            <person name="Eloe-Fadrosh E.A."/>
            <person name="Pietrasiak N."/>
        </authorList>
    </citation>
    <scope>NUCLEOTIDE SEQUENCE</scope>
    <source>
        <strain evidence="4">GSE-TBD4-15B</strain>
    </source>
</reference>
<comment type="caution">
    <text evidence="4">The sequence shown here is derived from an EMBL/GenBank/DDBJ whole genome shotgun (WGS) entry which is preliminary data.</text>
</comment>
<feature type="signal peptide" evidence="3">
    <location>
        <begin position="1"/>
        <end position="27"/>
    </location>
</feature>
<evidence type="ECO:0000313" key="4">
    <source>
        <dbReference type="EMBL" id="MBW4464969.1"/>
    </source>
</evidence>
<keyword evidence="2" id="KW-0472">Membrane</keyword>
<evidence type="ECO:0000313" key="5">
    <source>
        <dbReference type="Proteomes" id="UP000707356"/>
    </source>
</evidence>